<dbReference type="HAMAP" id="MF_01363">
    <property type="entry name" value="Ribosomal_bL21"/>
    <property type="match status" value="1"/>
</dbReference>
<keyword evidence="5 6" id="KW-0687">Ribonucleoprotein</keyword>
<gene>
    <name evidence="6" type="primary">rplU</name>
    <name evidence="6" type="synonym">rpl21</name>
    <name evidence="9" type="ORF">NIES593_19045</name>
</gene>
<dbReference type="SUPFAM" id="SSF141091">
    <property type="entry name" value="L21p-like"/>
    <property type="match status" value="1"/>
</dbReference>
<dbReference type="InterPro" id="IPR028909">
    <property type="entry name" value="bL21-like"/>
</dbReference>
<dbReference type="InterPro" id="IPR001787">
    <property type="entry name" value="Ribosomal_bL21"/>
</dbReference>
<dbReference type="Proteomes" id="UP000186868">
    <property type="component" value="Unassembled WGS sequence"/>
</dbReference>
<evidence type="ECO:0000256" key="3">
    <source>
        <dbReference type="ARBA" id="ARBA00022884"/>
    </source>
</evidence>
<dbReference type="GO" id="GO:0006412">
    <property type="term" value="P:translation"/>
    <property type="evidence" value="ECO:0007669"/>
    <property type="project" value="UniProtKB-UniRule"/>
</dbReference>
<proteinExistence type="inferred from homology"/>
<dbReference type="STRING" id="1921803.NIES593_19045"/>
<comment type="function">
    <text evidence="6 7">This protein binds to 23S rRNA in the presence of protein L20.</text>
</comment>
<dbReference type="PROSITE" id="PS01169">
    <property type="entry name" value="RIBOSOMAL_L21"/>
    <property type="match status" value="1"/>
</dbReference>
<evidence type="ECO:0000313" key="10">
    <source>
        <dbReference type="Proteomes" id="UP000186868"/>
    </source>
</evidence>
<evidence type="ECO:0000256" key="4">
    <source>
        <dbReference type="ARBA" id="ARBA00022980"/>
    </source>
</evidence>
<keyword evidence="4 6" id="KW-0689">Ribosomal protein</keyword>
<accession>A0A1U7H9R6</accession>
<evidence type="ECO:0000256" key="6">
    <source>
        <dbReference type="HAMAP-Rule" id="MF_01363"/>
    </source>
</evidence>
<dbReference type="InterPro" id="IPR036164">
    <property type="entry name" value="bL21-like_sf"/>
</dbReference>
<evidence type="ECO:0000256" key="5">
    <source>
        <dbReference type="ARBA" id="ARBA00023274"/>
    </source>
</evidence>
<evidence type="ECO:0000256" key="2">
    <source>
        <dbReference type="ARBA" id="ARBA00022730"/>
    </source>
</evidence>
<comment type="similarity">
    <text evidence="1 6 7">Belongs to the bacterial ribosomal protein bL21 family.</text>
</comment>
<dbReference type="InterPro" id="IPR018258">
    <property type="entry name" value="Ribosomal_bL21_CS"/>
</dbReference>
<dbReference type="GO" id="GO:0005737">
    <property type="term" value="C:cytoplasm"/>
    <property type="evidence" value="ECO:0007669"/>
    <property type="project" value="UniProtKB-ARBA"/>
</dbReference>
<dbReference type="GO" id="GO:0005840">
    <property type="term" value="C:ribosome"/>
    <property type="evidence" value="ECO:0007669"/>
    <property type="project" value="UniProtKB-KW"/>
</dbReference>
<protein>
    <recommendedName>
        <fullName evidence="6">Large ribosomal subunit protein bL21</fullName>
    </recommendedName>
</protein>
<comment type="caution">
    <text evidence="9">The sequence shown here is derived from an EMBL/GenBank/DDBJ whole genome shotgun (WGS) entry which is preliminary data.</text>
</comment>
<dbReference type="GO" id="GO:0003735">
    <property type="term" value="F:structural constituent of ribosome"/>
    <property type="evidence" value="ECO:0007669"/>
    <property type="project" value="InterPro"/>
</dbReference>
<dbReference type="PANTHER" id="PTHR21349:SF0">
    <property type="entry name" value="LARGE RIBOSOMAL SUBUNIT PROTEIN BL21M"/>
    <property type="match status" value="1"/>
</dbReference>
<dbReference type="AlphaFoldDB" id="A0A1U7H9R6"/>
<evidence type="ECO:0000313" key="9">
    <source>
        <dbReference type="EMBL" id="OKH20326.1"/>
    </source>
</evidence>
<keyword evidence="3 6" id="KW-0694">RNA-binding</keyword>
<dbReference type="Pfam" id="PF00829">
    <property type="entry name" value="Ribosomal_L21p"/>
    <property type="match status" value="1"/>
</dbReference>
<evidence type="ECO:0000256" key="8">
    <source>
        <dbReference type="SAM" id="MobiDB-lite"/>
    </source>
</evidence>
<dbReference type="RefSeq" id="WP_073601092.1">
    <property type="nucleotide sequence ID" value="NZ_MRCB01000031.1"/>
</dbReference>
<reference evidence="9 10" key="1">
    <citation type="submission" date="2016-11" db="EMBL/GenBank/DDBJ databases">
        <title>Draft Genome Sequences of Nine Cyanobacterial Strains from Diverse Habitats.</title>
        <authorList>
            <person name="Zhu T."/>
            <person name="Hou S."/>
            <person name="Lu X."/>
            <person name="Hess W.R."/>
        </authorList>
    </citation>
    <scope>NUCLEOTIDE SEQUENCE [LARGE SCALE GENOMIC DNA]</scope>
    <source>
        <strain evidence="9 10">NIES-593</strain>
    </source>
</reference>
<dbReference type="OrthoDB" id="9813334at2"/>
<name>A0A1U7H9R6_9CYAN</name>
<comment type="subunit">
    <text evidence="6">Part of the 50S ribosomal subunit. Contacts protein L20.</text>
</comment>
<evidence type="ECO:0000256" key="1">
    <source>
        <dbReference type="ARBA" id="ARBA00008563"/>
    </source>
</evidence>
<sequence length="140" mass="15428">MTYAIIETGGKQLRVEPGRFYDIELLPVEADSKYTIDKVLLINHDGEVSIGQPFVEGAIVEGTVMRHLRGRKVIVYKMKPKKKTRKKRGHRQELTRLMIDSIGLNGTVIASASAQAQTAATPANEESSASESETQETTKA</sequence>
<dbReference type="EMBL" id="MRCB01000031">
    <property type="protein sequence ID" value="OKH20326.1"/>
    <property type="molecule type" value="Genomic_DNA"/>
</dbReference>
<keyword evidence="10" id="KW-1185">Reference proteome</keyword>
<feature type="region of interest" description="Disordered" evidence="8">
    <location>
        <begin position="113"/>
        <end position="140"/>
    </location>
</feature>
<dbReference type="GO" id="GO:0019843">
    <property type="term" value="F:rRNA binding"/>
    <property type="evidence" value="ECO:0007669"/>
    <property type="project" value="UniProtKB-UniRule"/>
</dbReference>
<dbReference type="PANTHER" id="PTHR21349">
    <property type="entry name" value="50S RIBOSOMAL PROTEIN L21"/>
    <property type="match status" value="1"/>
</dbReference>
<dbReference type="NCBIfam" id="TIGR00061">
    <property type="entry name" value="L21"/>
    <property type="match status" value="1"/>
</dbReference>
<organism evidence="9 10">
    <name type="scientific">Hydrococcus rivularis NIES-593</name>
    <dbReference type="NCBI Taxonomy" id="1921803"/>
    <lineage>
        <taxon>Bacteria</taxon>
        <taxon>Bacillati</taxon>
        <taxon>Cyanobacteriota</taxon>
        <taxon>Cyanophyceae</taxon>
        <taxon>Pleurocapsales</taxon>
        <taxon>Hydrococcaceae</taxon>
        <taxon>Hydrococcus</taxon>
    </lineage>
</organism>
<evidence type="ECO:0000256" key="7">
    <source>
        <dbReference type="RuleBase" id="RU000562"/>
    </source>
</evidence>
<keyword evidence="2 6" id="KW-0699">rRNA-binding</keyword>
<dbReference type="GO" id="GO:1990904">
    <property type="term" value="C:ribonucleoprotein complex"/>
    <property type="evidence" value="ECO:0007669"/>
    <property type="project" value="UniProtKB-KW"/>
</dbReference>